<evidence type="ECO:0000256" key="1">
    <source>
        <dbReference type="SAM" id="Phobius"/>
    </source>
</evidence>
<keyword evidence="1" id="KW-0812">Transmembrane</keyword>
<organism evidence="2 3">
    <name type="scientific">Ruegeria faecimaris</name>
    <dbReference type="NCBI Taxonomy" id="686389"/>
    <lineage>
        <taxon>Bacteria</taxon>
        <taxon>Pseudomonadati</taxon>
        <taxon>Pseudomonadota</taxon>
        <taxon>Alphaproteobacteria</taxon>
        <taxon>Rhodobacterales</taxon>
        <taxon>Roseobacteraceae</taxon>
        <taxon>Ruegeria</taxon>
    </lineage>
</organism>
<evidence type="ECO:0000313" key="2">
    <source>
        <dbReference type="EMBL" id="SMO76060.1"/>
    </source>
</evidence>
<reference evidence="2 3" key="1">
    <citation type="submission" date="2017-05" db="EMBL/GenBank/DDBJ databases">
        <authorList>
            <person name="Varghese N."/>
            <person name="Submissions S."/>
        </authorList>
    </citation>
    <scope>NUCLEOTIDE SEQUENCE [LARGE SCALE GENOMIC DNA]</scope>
    <source>
        <strain evidence="2 3">DSM 28009</strain>
    </source>
</reference>
<protein>
    <recommendedName>
        <fullName evidence="4">Flp pilus assembly protein, pilin Flp</fullName>
    </recommendedName>
</protein>
<dbReference type="AlphaFoldDB" id="A0A521DYV1"/>
<feature type="transmembrane region" description="Helical" evidence="1">
    <location>
        <begin position="12"/>
        <end position="35"/>
    </location>
</feature>
<name>A0A521DYV1_9RHOB</name>
<gene>
    <name evidence="2" type="ORF">SAMN06265380_10816</name>
</gene>
<accession>A0A521DYV1</accession>
<keyword evidence="1" id="KW-1133">Transmembrane helix</keyword>
<keyword evidence="1" id="KW-0472">Membrane</keyword>
<sequence>MKGISKFLSGEHGAITVDWVVLTAALVGLGLVTVFNLTGGVQHVDTETGNALRGIEVYSANQEQASESD</sequence>
<proteinExistence type="predicted"/>
<evidence type="ECO:0008006" key="4">
    <source>
        <dbReference type="Google" id="ProtNLM"/>
    </source>
</evidence>
<dbReference type="EMBL" id="FXTE01000008">
    <property type="protein sequence ID" value="SMO76060.1"/>
    <property type="molecule type" value="Genomic_DNA"/>
</dbReference>
<dbReference type="Proteomes" id="UP000319555">
    <property type="component" value="Unassembled WGS sequence"/>
</dbReference>
<evidence type="ECO:0000313" key="3">
    <source>
        <dbReference type="Proteomes" id="UP000319555"/>
    </source>
</evidence>
<dbReference type="RefSeq" id="WP_142637974.1">
    <property type="nucleotide sequence ID" value="NZ_CANLVA010000010.1"/>
</dbReference>
<keyword evidence="3" id="KW-1185">Reference proteome</keyword>